<sequence>MSKKATEIGIFPLAPGVDLVNGDTGKKFQDIMKLVASQPGNIATYWGRQVENPDSLHLGVEWESLQHHLDFMQSPEYGPMLEAIQPLISGAPHLYHLYLPESSPFSGPGSAPVTECIELFFEPSFGTAAYDANFAKFMEEGTKHATDAQGLSGGWGEEEHDHPEIGKAKHFGAFVGWPSVEAHMNFRATEVFPEVVKHLRDGPKGVKVYHVPFQKV</sequence>
<evidence type="ECO:0000259" key="1">
    <source>
        <dbReference type="Pfam" id="PF03992"/>
    </source>
</evidence>
<evidence type="ECO:0000313" key="3">
    <source>
        <dbReference type="Proteomes" id="UP000799444"/>
    </source>
</evidence>
<dbReference type="EMBL" id="ML996110">
    <property type="protein sequence ID" value="KAF2738220.1"/>
    <property type="molecule type" value="Genomic_DNA"/>
</dbReference>
<dbReference type="Proteomes" id="UP000799444">
    <property type="component" value="Unassembled WGS sequence"/>
</dbReference>
<dbReference type="InterPro" id="IPR011008">
    <property type="entry name" value="Dimeric_a/b-barrel"/>
</dbReference>
<keyword evidence="3" id="KW-1185">Reference proteome</keyword>
<dbReference type="Pfam" id="PF03992">
    <property type="entry name" value="ABM"/>
    <property type="match status" value="1"/>
</dbReference>
<feature type="domain" description="ABM" evidence="1">
    <location>
        <begin position="26"/>
        <end position="78"/>
    </location>
</feature>
<organism evidence="2 3">
    <name type="scientific">Polyplosphaeria fusca</name>
    <dbReference type="NCBI Taxonomy" id="682080"/>
    <lineage>
        <taxon>Eukaryota</taxon>
        <taxon>Fungi</taxon>
        <taxon>Dikarya</taxon>
        <taxon>Ascomycota</taxon>
        <taxon>Pezizomycotina</taxon>
        <taxon>Dothideomycetes</taxon>
        <taxon>Pleosporomycetidae</taxon>
        <taxon>Pleosporales</taxon>
        <taxon>Tetraplosphaeriaceae</taxon>
        <taxon>Polyplosphaeria</taxon>
    </lineage>
</organism>
<accession>A0A9P4R707</accession>
<dbReference type="SUPFAM" id="SSF54909">
    <property type="entry name" value="Dimeric alpha+beta barrel"/>
    <property type="match status" value="1"/>
</dbReference>
<evidence type="ECO:0000313" key="2">
    <source>
        <dbReference type="EMBL" id="KAF2738220.1"/>
    </source>
</evidence>
<name>A0A9P4R707_9PLEO</name>
<dbReference type="OrthoDB" id="3830579at2759"/>
<proteinExistence type="predicted"/>
<gene>
    <name evidence="2" type="ORF">EJ04DRAFT_60037</name>
</gene>
<protein>
    <recommendedName>
        <fullName evidence="1">ABM domain-containing protein</fullName>
    </recommendedName>
</protein>
<comment type="caution">
    <text evidence="2">The sequence shown here is derived from an EMBL/GenBank/DDBJ whole genome shotgun (WGS) entry which is preliminary data.</text>
</comment>
<reference evidence="2" key="1">
    <citation type="journal article" date="2020" name="Stud. Mycol.">
        <title>101 Dothideomycetes genomes: a test case for predicting lifestyles and emergence of pathogens.</title>
        <authorList>
            <person name="Haridas S."/>
            <person name="Albert R."/>
            <person name="Binder M."/>
            <person name="Bloem J."/>
            <person name="Labutti K."/>
            <person name="Salamov A."/>
            <person name="Andreopoulos B."/>
            <person name="Baker S."/>
            <person name="Barry K."/>
            <person name="Bills G."/>
            <person name="Bluhm B."/>
            <person name="Cannon C."/>
            <person name="Castanera R."/>
            <person name="Culley D."/>
            <person name="Daum C."/>
            <person name="Ezra D."/>
            <person name="Gonzalez J."/>
            <person name="Henrissat B."/>
            <person name="Kuo A."/>
            <person name="Liang C."/>
            <person name="Lipzen A."/>
            <person name="Lutzoni F."/>
            <person name="Magnuson J."/>
            <person name="Mondo S."/>
            <person name="Nolan M."/>
            <person name="Ohm R."/>
            <person name="Pangilinan J."/>
            <person name="Park H.-J."/>
            <person name="Ramirez L."/>
            <person name="Alfaro M."/>
            <person name="Sun H."/>
            <person name="Tritt A."/>
            <person name="Yoshinaga Y."/>
            <person name="Zwiers L.-H."/>
            <person name="Turgeon B."/>
            <person name="Goodwin S."/>
            <person name="Spatafora J."/>
            <person name="Crous P."/>
            <person name="Grigoriev I."/>
        </authorList>
    </citation>
    <scope>NUCLEOTIDE SEQUENCE</scope>
    <source>
        <strain evidence="2">CBS 125425</strain>
    </source>
</reference>
<dbReference type="AlphaFoldDB" id="A0A9P4R707"/>
<dbReference type="Gene3D" id="3.30.70.100">
    <property type="match status" value="2"/>
</dbReference>
<dbReference type="InterPro" id="IPR007138">
    <property type="entry name" value="ABM_dom"/>
</dbReference>